<dbReference type="UniPathway" id="UPA00251">
    <property type="reaction ID" value="UER00318"/>
</dbReference>
<name>C0ERM2_9FIRM</name>
<evidence type="ECO:0000256" key="16">
    <source>
        <dbReference type="RuleBase" id="RU004161"/>
    </source>
</evidence>
<dbReference type="InterPro" id="IPR013785">
    <property type="entry name" value="Aldolase_TIM"/>
</dbReference>
<evidence type="ECO:0000256" key="11">
    <source>
        <dbReference type="ARBA" id="ARBA00032837"/>
    </source>
</evidence>
<dbReference type="Proteomes" id="UP000003174">
    <property type="component" value="Unassembled WGS sequence"/>
</dbReference>
<dbReference type="Gene3D" id="3.20.20.70">
    <property type="entry name" value="Aldolase class I"/>
    <property type="match status" value="1"/>
</dbReference>
<dbReference type="PANTHER" id="PTHR11458:SF0">
    <property type="entry name" value="DELTA-AMINOLEVULINIC ACID DEHYDRATASE"/>
    <property type="match status" value="1"/>
</dbReference>
<accession>C0ERM2</accession>
<evidence type="ECO:0000256" key="10">
    <source>
        <dbReference type="ARBA" id="ARBA00025628"/>
    </source>
</evidence>
<evidence type="ECO:0000256" key="9">
    <source>
        <dbReference type="ARBA" id="ARBA00023244"/>
    </source>
</evidence>
<dbReference type="Pfam" id="PF00490">
    <property type="entry name" value="ALAD"/>
    <property type="match status" value="1"/>
</dbReference>
<evidence type="ECO:0000256" key="14">
    <source>
        <dbReference type="PIRSR" id="PIRSR001415-2"/>
    </source>
</evidence>
<feature type="binding site" evidence="15">
    <location>
        <position position="140"/>
    </location>
    <ligand>
        <name>Zn(2+)</name>
        <dbReference type="ChEBI" id="CHEBI:29105"/>
        <note>catalytic</note>
    </ligand>
</feature>
<organism evidence="17 18">
    <name type="scientific">Anaerobutyricum hallii DSM 3353</name>
    <dbReference type="NCBI Taxonomy" id="411469"/>
    <lineage>
        <taxon>Bacteria</taxon>
        <taxon>Bacillati</taxon>
        <taxon>Bacillota</taxon>
        <taxon>Clostridia</taxon>
        <taxon>Lachnospirales</taxon>
        <taxon>Lachnospiraceae</taxon>
        <taxon>Anaerobutyricum</taxon>
    </lineage>
</organism>
<feature type="binding site" evidence="14">
    <location>
        <position position="235"/>
    </location>
    <ligand>
        <name>5-aminolevulinate</name>
        <dbReference type="ChEBI" id="CHEBI:356416"/>
        <label>1</label>
    </ligand>
</feature>
<comment type="catalytic activity">
    <reaction evidence="12">
        <text>2 5-aminolevulinate = porphobilinogen + 2 H2O + H(+)</text>
        <dbReference type="Rhea" id="RHEA:24064"/>
        <dbReference type="ChEBI" id="CHEBI:15377"/>
        <dbReference type="ChEBI" id="CHEBI:15378"/>
        <dbReference type="ChEBI" id="CHEBI:58126"/>
        <dbReference type="ChEBI" id="CHEBI:356416"/>
        <dbReference type="EC" id="4.2.1.24"/>
    </reaction>
</comment>
<keyword evidence="15" id="KW-0479">Metal-binding</keyword>
<dbReference type="GO" id="GO:0005829">
    <property type="term" value="C:cytosol"/>
    <property type="evidence" value="ECO:0007669"/>
    <property type="project" value="TreeGrafter"/>
</dbReference>
<evidence type="ECO:0000256" key="2">
    <source>
        <dbReference type="ARBA" id="ARBA00004694"/>
    </source>
</evidence>
<evidence type="ECO:0000256" key="15">
    <source>
        <dbReference type="PIRSR" id="PIRSR001415-3"/>
    </source>
</evidence>
<comment type="subunit">
    <text evidence="4">Homooctamer.</text>
</comment>
<gene>
    <name evidence="17" type="primary">hemB</name>
    <name evidence="17" type="ORF">EUBHAL_00006</name>
</gene>
<evidence type="ECO:0000256" key="1">
    <source>
        <dbReference type="ARBA" id="ARBA00001947"/>
    </source>
</evidence>
<dbReference type="EMBL" id="ACEP01000002">
    <property type="protein sequence ID" value="EEG38074.1"/>
    <property type="molecule type" value="Genomic_DNA"/>
</dbReference>
<dbReference type="EC" id="4.2.1.24" evidence="5"/>
<comment type="cofactor">
    <cofactor evidence="1">
        <name>Zn(2+)</name>
        <dbReference type="ChEBI" id="CHEBI:29105"/>
    </cofactor>
</comment>
<keyword evidence="15" id="KW-0862">Zinc</keyword>
<evidence type="ECO:0000313" key="17">
    <source>
        <dbReference type="EMBL" id="EEG38074.1"/>
    </source>
</evidence>
<feature type="binding site" evidence="14">
    <location>
        <position position="292"/>
    </location>
    <ligand>
        <name>5-aminolevulinate</name>
        <dbReference type="ChEBI" id="CHEBI:356416"/>
        <label>2</label>
    </ligand>
</feature>
<reference evidence="17 18" key="1">
    <citation type="submission" date="2009-01" db="EMBL/GenBank/DDBJ databases">
        <authorList>
            <person name="Fulton L."/>
            <person name="Clifton S."/>
            <person name="Fulton B."/>
            <person name="Xu J."/>
            <person name="Minx P."/>
            <person name="Pepin K.H."/>
            <person name="Johnson M."/>
            <person name="Bhonagiri V."/>
            <person name="Nash W.E."/>
            <person name="Mardis E.R."/>
            <person name="Wilson R.K."/>
        </authorList>
    </citation>
    <scope>NUCLEOTIDE SEQUENCE [LARGE SCALE GENOMIC DNA]</scope>
    <source>
        <strain evidence="17 18">DSM 3353</strain>
    </source>
</reference>
<evidence type="ECO:0000313" key="18">
    <source>
        <dbReference type="Proteomes" id="UP000003174"/>
    </source>
</evidence>
<evidence type="ECO:0000256" key="12">
    <source>
        <dbReference type="ARBA" id="ARBA00047651"/>
    </source>
</evidence>
<feature type="binding site" evidence="14">
    <location>
        <position position="223"/>
    </location>
    <ligand>
        <name>5-aminolevulinate</name>
        <dbReference type="ChEBI" id="CHEBI:356416"/>
        <label>1</label>
    </ligand>
</feature>
<feature type="active site" description="Schiff-base intermediate with substrate" evidence="13">
    <location>
        <position position="213"/>
    </location>
</feature>
<dbReference type="GO" id="GO:0008270">
    <property type="term" value="F:zinc ion binding"/>
    <property type="evidence" value="ECO:0007669"/>
    <property type="project" value="TreeGrafter"/>
</dbReference>
<evidence type="ECO:0000256" key="3">
    <source>
        <dbReference type="ARBA" id="ARBA00008055"/>
    </source>
</evidence>
<comment type="pathway">
    <text evidence="2">Porphyrin-containing compound metabolism; protoporphyrin-IX biosynthesis; coproporphyrinogen-III from 5-aminolevulinate: step 1/4.</text>
</comment>
<protein>
    <recommendedName>
        <fullName evidence="6">Delta-aminolevulinic acid dehydratase</fullName>
        <ecNumber evidence="5">4.2.1.24</ecNumber>
    </recommendedName>
    <alternativeName>
        <fullName evidence="11">Porphobilinogen synthase</fullName>
    </alternativeName>
</protein>
<dbReference type="AlphaFoldDB" id="C0ERM2"/>
<evidence type="ECO:0000256" key="7">
    <source>
        <dbReference type="ARBA" id="ARBA00023133"/>
    </source>
</evidence>
<dbReference type="FunFam" id="3.20.20.70:FF:000019">
    <property type="entry name" value="Delta-aminolevulinic acid dehydratase"/>
    <property type="match status" value="1"/>
</dbReference>
<dbReference type="InterPro" id="IPR001731">
    <property type="entry name" value="ALAD"/>
</dbReference>
<evidence type="ECO:0000256" key="4">
    <source>
        <dbReference type="ARBA" id="ARBA00011823"/>
    </source>
</evidence>
<keyword evidence="8 17" id="KW-0456">Lyase</keyword>
<reference evidence="17 18" key="2">
    <citation type="submission" date="2009-02" db="EMBL/GenBank/DDBJ databases">
        <title>Draft genome sequence of Eubacterium hallii (DSM 3353).</title>
        <authorList>
            <person name="Sudarsanam P."/>
            <person name="Ley R."/>
            <person name="Guruge J."/>
            <person name="Turnbaugh P.J."/>
            <person name="Mahowald M."/>
            <person name="Liep D."/>
            <person name="Gordon J."/>
        </authorList>
    </citation>
    <scope>NUCLEOTIDE SEQUENCE [LARGE SCALE GENOMIC DNA]</scope>
    <source>
        <strain evidence="17 18">DSM 3353</strain>
    </source>
</reference>
<dbReference type="SMART" id="SM01004">
    <property type="entry name" value="ALAD"/>
    <property type="match status" value="1"/>
</dbReference>
<keyword evidence="7" id="KW-0350">Heme biosynthesis</keyword>
<comment type="similarity">
    <text evidence="3 16">Belongs to the ALAD family.</text>
</comment>
<evidence type="ECO:0000256" key="5">
    <source>
        <dbReference type="ARBA" id="ARBA00012053"/>
    </source>
</evidence>
<sequence length="343" mass="38289">MFSKVLDSCYVLIVFIQIGEYIMIRRRRLRATENLRALVRETSVSVSDLIYPLFVIEGNDIKNPIDSMPGIYQYSLDRIDEELDRIREAGVKGVLLFGIPAHKDECGTEAYNEHGIIQEAIRYIKKVFPELVVIADICLCEYTSHGHCGLIKDGIILNDETLPLLAKTAVTCAQAGADMVAPSNMMDGHIAAIREALDEAGCKMTPIMAYSAKMASGYYGPFRDAAHSAPGFGDRKTYQMDYHNPREAMRDIQDDIDEGADIIIIKPALAFLDILKTASWETDMPLCAYNVSGEYSMVKAAAANGWIDEKKIVMENMIGMKRAGAQMIITYHALDVAKWLREE</sequence>
<proteinExistence type="inferred from homology"/>
<keyword evidence="9" id="KW-0627">Porphyrin biosynthesis</keyword>
<feature type="binding site" evidence="14">
    <location>
        <position position="331"/>
    </location>
    <ligand>
        <name>5-aminolevulinate</name>
        <dbReference type="ChEBI" id="CHEBI:356416"/>
        <label>2</label>
    </ligand>
</feature>
<comment type="function">
    <text evidence="10">Catalyzes an early step in the biosynthesis of tetrapyrroles. Binds two molecules of 5-aminolevulinate per subunit, each at a distinct site, and catalyzes their condensation to form porphobilinogen.</text>
</comment>
<dbReference type="SUPFAM" id="SSF51569">
    <property type="entry name" value="Aldolase"/>
    <property type="match status" value="1"/>
</dbReference>
<dbReference type="GO" id="GO:0004655">
    <property type="term" value="F:porphobilinogen synthase activity"/>
    <property type="evidence" value="ECO:0007669"/>
    <property type="project" value="UniProtKB-EC"/>
</dbReference>
<dbReference type="PIRSF" id="PIRSF001415">
    <property type="entry name" value="Porphbilin_synth"/>
    <property type="match status" value="1"/>
</dbReference>
<dbReference type="GO" id="GO:0006782">
    <property type="term" value="P:protoporphyrinogen IX biosynthetic process"/>
    <property type="evidence" value="ECO:0007669"/>
    <property type="project" value="UniProtKB-UniPathway"/>
</dbReference>
<evidence type="ECO:0000256" key="6">
    <source>
        <dbReference type="ARBA" id="ARBA00020771"/>
    </source>
</evidence>
<feature type="active site" description="Schiff-base intermediate with substrate" evidence="13">
    <location>
        <position position="266"/>
    </location>
</feature>
<dbReference type="CDD" id="cd00384">
    <property type="entry name" value="ALAD_PBGS"/>
    <property type="match status" value="1"/>
</dbReference>
<evidence type="ECO:0000256" key="13">
    <source>
        <dbReference type="PIRSR" id="PIRSR001415-1"/>
    </source>
</evidence>
<comment type="caution">
    <text evidence="17">The sequence shown here is derived from an EMBL/GenBank/DDBJ whole genome shotgun (WGS) entry which is preliminary data.</text>
</comment>
<dbReference type="PRINTS" id="PR00144">
    <property type="entry name" value="DALDHYDRTASE"/>
</dbReference>
<feature type="binding site" evidence="15">
    <location>
        <position position="138"/>
    </location>
    <ligand>
        <name>Zn(2+)</name>
        <dbReference type="ChEBI" id="CHEBI:29105"/>
        <note>catalytic</note>
    </ligand>
</feature>
<dbReference type="NCBIfam" id="NF006762">
    <property type="entry name" value="PRK09283.1"/>
    <property type="match status" value="1"/>
</dbReference>
<dbReference type="PANTHER" id="PTHR11458">
    <property type="entry name" value="DELTA-AMINOLEVULINIC ACID DEHYDRATASE"/>
    <property type="match status" value="1"/>
</dbReference>
<evidence type="ECO:0000256" key="8">
    <source>
        <dbReference type="ARBA" id="ARBA00023239"/>
    </source>
</evidence>
<dbReference type="eggNOG" id="COG0113">
    <property type="taxonomic scope" value="Bacteria"/>
</dbReference>
<feature type="binding site" evidence="15">
    <location>
        <position position="148"/>
    </location>
    <ligand>
        <name>Zn(2+)</name>
        <dbReference type="ChEBI" id="CHEBI:29105"/>
        <note>catalytic</note>
    </ligand>
</feature>